<dbReference type="PROSITE" id="PS51257">
    <property type="entry name" value="PROKAR_LIPOPROTEIN"/>
    <property type="match status" value="1"/>
</dbReference>
<keyword evidence="1" id="KW-1133">Transmembrane helix</keyword>
<feature type="transmembrane region" description="Helical" evidence="1">
    <location>
        <begin position="56"/>
        <end position="77"/>
    </location>
</feature>
<name>A0ABU6FVA6_9BACL</name>
<evidence type="ECO:0000256" key="1">
    <source>
        <dbReference type="SAM" id="Phobius"/>
    </source>
</evidence>
<proteinExistence type="predicted"/>
<feature type="transmembrane region" description="Helical" evidence="1">
    <location>
        <begin position="215"/>
        <end position="232"/>
    </location>
</feature>
<gene>
    <name evidence="2" type="ORF">P4I72_01590</name>
</gene>
<feature type="transmembrane region" description="Helical" evidence="1">
    <location>
        <begin position="170"/>
        <end position="195"/>
    </location>
</feature>
<accession>A0ABU6FVA6</accession>
<sequence>MRRTVSAEWLKLRRSRLALVLSALPILSLLIGCANYYFNQTILQNEWYSLWTQVSLFYGEFFLPVLIAICCAYVCRLEHMNNNWNAVLTTPKSIASVFLAKLVVVSGLIAMVQTFFIVLYVCAGLTLGLSFPPPVELFGWVVRGWIASVAISAVQLMLSLRIRSFSAPIGIALCGVFVGLGFYVSKLGMFFPYSLLTIGMGVLSQESLSVAENSLFLATTALFTMGFSGWAIRRLRRADVS</sequence>
<dbReference type="EMBL" id="JARLKY010000004">
    <property type="protein sequence ID" value="MEC0225815.1"/>
    <property type="molecule type" value="Genomic_DNA"/>
</dbReference>
<dbReference type="RefSeq" id="WP_326070270.1">
    <property type="nucleotide sequence ID" value="NZ_JARLKY010000004.1"/>
</dbReference>
<protein>
    <submittedName>
        <fullName evidence="2">ABC transporter permease</fullName>
    </submittedName>
</protein>
<dbReference type="Pfam" id="PF12730">
    <property type="entry name" value="ABC2_membrane_4"/>
    <property type="match status" value="1"/>
</dbReference>
<comment type="caution">
    <text evidence="2">The sequence shown here is derived from an EMBL/GenBank/DDBJ whole genome shotgun (WGS) entry which is preliminary data.</text>
</comment>
<keyword evidence="1" id="KW-0812">Transmembrane</keyword>
<evidence type="ECO:0000313" key="3">
    <source>
        <dbReference type="Proteomes" id="UP001338137"/>
    </source>
</evidence>
<dbReference type="Proteomes" id="UP001338137">
    <property type="component" value="Unassembled WGS sequence"/>
</dbReference>
<organism evidence="2 3">
    <name type="scientific">Paenibacillus alba</name>
    <dbReference type="NCBI Taxonomy" id="1197127"/>
    <lineage>
        <taxon>Bacteria</taxon>
        <taxon>Bacillati</taxon>
        <taxon>Bacillota</taxon>
        <taxon>Bacilli</taxon>
        <taxon>Bacillales</taxon>
        <taxon>Paenibacillaceae</taxon>
        <taxon>Paenibacillus</taxon>
    </lineage>
</organism>
<reference evidence="2 3" key="1">
    <citation type="submission" date="2023-03" db="EMBL/GenBank/DDBJ databases">
        <title>Bacillus Genome Sequencing.</title>
        <authorList>
            <person name="Dunlap C."/>
        </authorList>
    </citation>
    <scope>NUCLEOTIDE SEQUENCE [LARGE SCALE GENOMIC DNA]</scope>
    <source>
        <strain evidence="2 3">BD-533</strain>
    </source>
</reference>
<evidence type="ECO:0000313" key="2">
    <source>
        <dbReference type="EMBL" id="MEC0225815.1"/>
    </source>
</evidence>
<keyword evidence="3" id="KW-1185">Reference proteome</keyword>
<feature type="transmembrane region" description="Helical" evidence="1">
    <location>
        <begin position="137"/>
        <end position="158"/>
    </location>
</feature>
<feature type="transmembrane region" description="Helical" evidence="1">
    <location>
        <begin position="98"/>
        <end position="131"/>
    </location>
</feature>
<keyword evidence="1" id="KW-0472">Membrane</keyword>
<dbReference type="CDD" id="cd21809">
    <property type="entry name" value="ABC-2_lan_permease-like"/>
    <property type="match status" value="1"/>
</dbReference>